<reference evidence="11 12" key="1">
    <citation type="submission" date="2017-09" db="EMBL/GenBank/DDBJ databases">
        <authorList>
            <person name="Varghese N."/>
            <person name="Submissions S."/>
        </authorList>
    </citation>
    <scope>NUCLEOTIDE SEQUENCE [LARGE SCALE GENOMIC DNA]</scope>
    <source>
        <strain evidence="11 12">OK806</strain>
    </source>
</reference>
<dbReference type="FunFam" id="1.10.3860.10:FF:000001">
    <property type="entry name" value="C4-dicarboxylate transport protein"/>
    <property type="match status" value="1"/>
</dbReference>
<feature type="region of interest" description="Disordered" evidence="9">
    <location>
        <begin position="397"/>
        <end position="443"/>
    </location>
</feature>
<evidence type="ECO:0000256" key="2">
    <source>
        <dbReference type="ARBA" id="ARBA00022448"/>
    </source>
</evidence>
<feature type="transmembrane region" description="Helical" evidence="10">
    <location>
        <begin position="163"/>
        <end position="181"/>
    </location>
</feature>
<dbReference type="PROSITE" id="PS00714">
    <property type="entry name" value="NA_DICARBOXYL_SYMP_2"/>
    <property type="match status" value="1"/>
</dbReference>
<feature type="transmembrane region" description="Helical" evidence="10">
    <location>
        <begin position="60"/>
        <end position="78"/>
    </location>
</feature>
<dbReference type="GO" id="GO:0015141">
    <property type="term" value="F:succinate transmembrane transporter activity"/>
    <property type="evidence" value="ECO:0007669"/>
    <property type="project" value="TreeGrafter"/>
</dbReference>
<dbReference type="NCBIfam" id="NF002461">
    <property type="entry name" value="PRK01663.1"/>
    <property type="match status" value="1"/>
</dbReference>
<sequence length="443" mass="47547">MNATTSSPEATPRQRVPFYRQLYVHVLAAILIGVLLGHFAPTLAVQMKPLGDAFIKLVKMVIGPIIFCTVVAGIAGMGDMKKVGRVGGKALLYFEVVSTLSLVIGLAAGHLFRPGAGFNLDPTKIDASALSGYATKAHEQSTVEFLMHIIPNTVVDAFATGNVLQILLISVLFGASLAAFGERGKPLVEFIGSIANVFFGIVHIIMKTAAIGAFGAIAYTIGTYGVGSVLPLLKLIGAFYFTLFVFVVVVLGGIGRVMGFNIFRFMSYIREELLIVLGTSSSEAALPGMLAKLERLGCSKPVVGLVVPAGYSFNLDGTNIYLTMAVLFIAQAFNIQLSFTQEMTLIVVAMLTSKGASGVAGAAFIMLTSTLLVFPVIPVSGMVLILGIQPLHGHRARHRQHDRQWRRHARGLRLGTRTQPRQARGGHEEAHRRVRLSFASEAR</sequence>
<evidence type="ECO:0000256" key="6">
    <source>
        <dbReference type="ARBA" id="ARBA00022989"/>
    </source>
</evidence>
<evidence type="ECO:0000256" key="3">
    <source>
        <dbReference type="ARBA" id="ARBA00022475"/>
    </source>
</evidence>
<name>A0A7Z7I6D0_9BURK</name>
<keyword evidence="2" id="KW-0813">Transport</keyword>
<keyword evidence="4 10" id="KW-0812">Transmembrane</keyword>
<feature type="transmembrane region" description="Helical" evidence="10">
    <location>
        <begin position="359"/>
        <end position="388"/>
    </location>
</feature>
<dbReference type="PANTHER" id="PTHR42865:SF1">
    <property type="entry name" value="AEROBIC C4-DICARBOXYLATE TRANSPORT PROTEIN"/>
    <property type="match status" value="1"/>
</dbReference>
<dbReference type="EMBL" id="OCSU01000001">
    <property type="protein sequence ID" value="SOE67538.1"/>
    <property type="molecule type" value="Genomic_DNA"/>
</dbReference>
<comment type="subcellular location">
    <subcellularLocation>
        <location evidence="1">Cell membrane</location>
        <topology evidence="1">Multi-pass membrane protein</topology>
    </subcellularLocation>
</comment>
<dbReference type="InterPro" id="IPR036458">
    <property type="entry name" value="Na:dicarbo_symporter_sf"/>
</dbReference>
<dbReference type="SUPFAM" id="SSF118215">
    <property type="entry name" value="Proton glutamate symport protein"/>
    <property type="match status" value="1"/>
</dbReference>
<protein>
    <submittedName>
        <fullName evidence="11">Na+/H+-dicarboxylate symporter</fullName>
    </submittedName>
</protein>
<comment type="function">
    <text evidence="8">Responsible for the transport of dicarboxylates such as succinate, fumarate, and malate from the periplasm across the membrane.</text>
</comment>
<evidence type="ECO:0000256" key="7">
    <source>
        <dbReference type="ARBA" id="ARBA00023136"/>
    </source>
</evidence>
<evidence type="ECO:0000256" key="5">
    <source>
        <dbReference type="ARBA" id="ARBA00022847"/>
    </source>
</evidence>
<feature type="transmembrane region" description="Helical" evidence="10">
    <location>
        <begin position="239"/>
        <end position="263"/>
    </location>
</feature>
<feature type="transmembrane region" description="Helical" evidence="10">
    <location>
        <begin position="90"/>
        <end position="112"/>
    </location>
</feature>
<dbReference type="InterPro" id="IPR018107">
    <property type="entry name" value="Na-dicarboxylate_symporter_CS"/>
</dbReference>
<evidence type="ECO:0000256" key="8">
    <source>
        <dbReference type="ARBA" id="ARBA00053346"/>
    </source>
</evidence>
<dbReference type="GO" id="GO:0015366">
    <property type="term" value="F:malate:proton symporter activity"/>
    <property type="evidence" value="ECO:0007669"/>
    <property type="project" value="TreeGrafter"/>
</dbReference>
<dbReference type="Proteomes" id="UP000219522">
    <property type="component" value="Unassembled WGS sequence"/>
</dbReference>
<proteinExistence type="predicted"/>
<keyword evidence="7 10" id="KW-0472">Membrane</keyword>
<dbReference type="PRINTS" id="PR00173">
    <property type="entry name" value="EDTRNSPORT"/>
</dbReference>
<dbReference type="GO" id="GO:0015138">
    <property type="term" value="F:fumarate transmembrane transporter activity"/>
    <property type="evidence" value="ECO:0007669"/>
    <property type="project" value="TreeGrafter"/>
</dbReference>
<keyword evidence="5" id="KW-0769">Symport</keyword>
<feature type="transmembrane region" description="Helical" evidence="10">
    <location>
        <begin position="320"/>
        <end position="339"/>
    </location>
</feature>
<accession>A0A7Z7I6D0</accession>
<evidence type="ECO:0000256" key="1">
    <source>
        <dbReference type="ARBA" id="ARBA00004651"/>
    </source>
</evidence>
<dbReference type="Pfam" id="PF00375">
    <property type="entry name" value="SDF"/>
    <property type="match status" value="1"/>
</dbReference>
<evidence type="ECO:0000313" key="11">
    <source>
        <dbReference type="EMBL" id="SOE67538.1"/>
    </source>
</evidence>
<evidence type="ECO:0000256" key="9">
    <source>
        <dbReference type="SAM" id="MobiDB-lite"/>
    </source>
</evidence>
<dbReference type="AlphaFoldDB" id="A0A7Z7I6D0"/>
<keyword evidence="12" id="KW-1185">Reference proteome</keyword>
<dbReference type="InterPro" id="IPR001991">
    <property type="entry name" value="Na-dicarboxylate_symporter"/>
</dbReference>
<dbReference type="PROSITE" id="PS00713">
    <property type="entry name" value="NA_DICARBOXYL_SYMP_1"/>
    <property type="match status" value="1"/>
</dbReference>
<evidence type="ECO:0000313" key="12">
    <source>
        <dbReference type="Proteomes" id="UP000219522"/>
    </source>
</evidence>
<feature type="compositionally biased region" description="Basic residues" evidence="9">
    <location>
        <begin position="397"/>
        <end position="411"/>
    </location>
</feature>
<keyword evidence="6 10" id="KW-1133">Transmembrane helix</keyword>
<gene>
    <name evidence="11" type="ORF">SAMN05446927_3329</name>
</gene>
<dbReference type="GO" id="GO:0070778">
    <property type="term" value="P:L-aspartate transmembrane transport"/>
    <property type="evidence" value="ECO:0007669"/>
    <property type="project" value="TreeGrafter"/>
</dbReference>
<dbReference type="Gene3D" id="1.10.3860.10">
    <property type="entry name" value="Sodium:dicarboxylate symporter"/>
    <property type="match status" value="1"/>
</dbReference>
<feature type="transmembrane region" description="Helical" evidence="10">
    <location>
        <begin position="193"/>
        <end position="219"/>
    </location>
</feature>
<dbReference type="PANTHER" id="PTHR42865">
    <property type="entry name" value="PROTON/GLUTAMATE-ASPARTATE SYMPORTER"/>
    <property type="match status" value="1"/>
</dbReference>
<organism evidence="11 12">
    <name type="scientific">Caballeronia arationis</name>
    <dbReference type="NCBI Taxonomy" id="1777142"/>
    <lineage>
        <taxon>Bacteria</taxon>
        <taxon>Pseudomonadati</taxon>
        <taxon>Pseudomonadota</taxon>
        <taxon>Betaproteobacteria</taxon>
        <taxon>Burkholderiales</taxon>
        <taxon>Burkholderiaceae</taxon>
        <taxon>Caballeronia</taxon>
    </lineage>
</organism>
<evidence type="ECO:0000256" key="10">
    <source>
        <dbReference type="SAM" id="Phobius"/>
    </source>
</evidence>
<keyword evidence="3" id="KW-1003">Cell membrane</keyword>
<feature type="transmembrane region" description="Helical" evidence="10">
    <location>
        <begin position="22"/>
        <end position="40"/>
    </location>
</feature>
<evidence type="ECO:0000256" key="4">
    <source>
        <dbReference type="ARBA" id="ARBA00022692"/>
    </source>
</evidence>
<dbReference type="GO" id="GO:0005886">
    <property type="term" value="C:plasma membrane"/>
    <property type="evidence" value="ECO:0007669"/>
    <property type="project" value="UniProtKB-SubCell"/>
</dbReference>
<comment type="caution">
    <text evidence="11">The sequence shown here is derived from an EMBL/GenBank/DDBJ whole genome shotgun (WGS) entry which is preliminary data.</text>
</comment>